<protein>
    <submittedName>
        <fullName evidence="2">OSJNBa0065H10.12 protein</fullName>
    </submittedName>
</protein>
<sequence>MARPCLDNGNATYRNPVRTGLLLIQRGAIPDHGRPEQQQQLPVQDTVPLQHARMHGRHGWRRCGAHAHTVDALSRNRELLAGGAGCGTHARTIDALRHDREPLAGGTGAGVGEEDPNTDTAADEEVEHEGAALAAVIGASTTSTYLASSSRQQRMWPPATSSDVAWTVEDAAIGDELRPGSG</sequence>
<proteinExistence type="predicted"/>
<name>Q5CAH1_ORYSJ</name>
<evidence type="ECO:0000313" key="2">
    <source>
        <dbReference type="EMBL" id="CAE05140.1"/>
    </source>
</evidence>
<gene>
    <name evidence="2" type="primary">OSJNBa0065H10.12</name>
</gene>
<evidence type="ECO:0000256" key="1">
    <source>
        <dbReference type="SAM" id="MobiDB-lite"/>
    </source>
</evidence>
<dbReference type="EMBL" id="AL731613">
    <property type="protein sequence ID" value="CAE05140.1"/>
    <property type="molecule type" value="Genomic_DNA"/>
</dbReference>
<accession>Q5CAH1</accession>
<feature type="region of interest" description="Disordered" evidence="1">
    <location>
        <begin position="101"/>
        <end position="122"/>
    </location>
</feature>
<feature type="compositionally biased region" description="Acidic residues" evidence="1">
    <location>
        <begin position="112"/>
        <end position="122"/>
    </location>
</feature>
<dbReference type="AlphaFoldDB" id="Q5CAH1"/>
<organism evidence="2">
    <name type="scientific">Oryza sativa subsp. japonica</name>
    <name type="common">Rice</name>
    <dbReference type="NCBI Taxonomy" id="39947"/>
    <lineage>
        <taxon>Eukaryota</taxon>
        <taxon>Viridiplantae</taxon>
        <taxon>Streptophyta</taxon>
        <taxon>Embryophyta</taxon>
        <taxon>Tracheophyta</taxon>
        <taxon>Spermatophyta</taxon>
        <taxon>Magnoliopsida</taxon>
        <taxon>Liliopsida</taxon>
        <taxon>Poales</taxon>
        <taxon>Poaceae</taxon>
        <taxon>BOP clade</taxon>
        <taxon>Oryzoideae</taxon>
        <taxon>Oryzeae</taxon>
        <taxon>Oryzinae</taxon>
        <taxon>Oryza</taxon>
        <taxon>Oryza sativa</taxon>
    </lineage>
</organism>
<reference evidence="2" key="1">
    <citation type="journal article" date="2002" name="Nature">
        <title>Sequence and analysis of rice chromosome 4.</title>
        <authorList>
            <person name="Feng Q."/>
            <person name="Zhang Y."/>
            <person name="Hao P."/>
            <person name="Wang S."/>
            <person name="Fu G."/>
            <person name="Huang Y."/>
            <person name="Li Y."/>
            <person name="Zhu J."/>
            <person name="Liu Y."/>
            <person name="Hu X."/>
            <person name="Jia P."/>
            <person name="Zhang Y."/>
            <person name="Zhao Q."/>
            <person name="Ying K."/>
            <person name="Yu S."/>
            <person name="Tang Y."/>
            <person name="Weng Q."/>
            <person name="Zhang L."/>
            <person name="Lu Y."/>
            <person name="Mu J."/>
            <person name="Lu Y."/>
            <person name="Zhang L.S."/>
            <person name="Yu Z."/>
            <person name="Fan D."/>
            <person name="Liu X."/>
            <person name="Lu T."/>
            <person name="Li C."/>
            <person name="Wu Y."/>
            <person name="Sun T."/>
            <person name="Lei H."/>
            <person name="Li T."/>
            <person name="Hu H."/>
            <person name="Guan J."/>
            <person name="Wu M."/>
            <person name="Zhang R."/>
            <person name="Zhou B."/>
            <person name="Chen Z."/>
            <person name="Chen L."/>
            <person name="Jin Z."/>
            <person name="Wang R."/>
            <person name="Yin H."/>
            <person name="Cai Z."/>
            <person name="Ren S."/>
            <person name="Lv G."/>
            <person name="Gu W."/>
            <person name="Zhu G."/>
            <person name="Tu Y."/>
            <person name="Jia J."/>
            <person name="Zhang Y."/>
            <person name="Chen J."/>
            <person name="Kang H."/>
            <person name="Chen X."/>
            <person name="Shao C."/>
            <person name="Sun Y."/>
            <person name="Hu Q."/>
            <person name="Zhang X."/>
            <person name="Zhang W."/>
            <person name="Wang L."/>
            <person name="Ding C."/>
            <person name="Sheng H."/>
            <person name="Gu J."/>
            <person name="Chen S."/>
            <person name="Ni L."/>
            <person name="Zhu F."/>
            <person name="Chen W."/>
            <person name="Lan L."/>
            <person name="Lai Y."/>
            <person name="Cheng Z."/>
            <person name="Gu M."/>
            <person name="Jiang J."/>
            <person name="Li J."/>
            <person name="Hong G."/>
            <person name="Xue Y."/>
            <person name="Han B."/>
        </authorList>
    </citation>
    <scope>NUCLEOTIDE SEQUENCE [LARGE SCALE GENOMIC DNA]</scope>
</reference>